<proteinExistence type="predicted"/>
<feature type="compositionally biased region" description="Basic and acidic residues" evidence="1">
    <location>
        <begin position="246"/>
        <end position="261"/>
    </location>
</feature>
<comment type="caution">
    <text evidence="2">The sequence shown here is derived from an EMBL/GenBank/DDBJ whole genome shotgun (WGS) entry which is preliminary data.</text>
</comment>
<dbReference type="Proteomes" id="UP000243498">
    <property type="component" value="Unassembled WGS sequence"/>
</dbReference>
<protein>
    <submittedName>
        <fullName evidence="2">Uncharacterized protein</fullName>
    </submittedName>
</protein>
<name>A0A166XRK3_METRR</name>
<feature type="region of interest" description="Disordered" evidence="1">
    <location>
        <begin position="246"/>
        <end position="294"/>
    </location>
</feature>
<gene>
    <name evidence="2" type="ORF">NOR_07707</name>
</gene>
<dbReference type="OrthoDB" id="422736at2759"/>
<sequence>MRFTFGRSHKGYCALPQYEDEPASLTKAPSNRSSKLGKLTKYVLGGFALLAAAGLTAQSLVPSIHDDIGYHSDEGLRPDRVLNTQQLQTLQSNNRSVPVGGDRRLRIFMHADSPHINLCKSTMSAVAMGYPPPILLNWGGEFNRPGWHRAGSHTAKLESFLSVIENMLSLAEGDDGDVHQDDLAVLVDAHDTWFQLPPSVLIQRYHQLNREADDRVRRQWEDAQGFGTGFPIYPPKQSIIVTTAKDCHPKGDSRSDPHYSHWPESPTPSDMYGDTTNKVLAKPSDSTPEFTNVQPRCINSDMTMGTMASLRDALIRARAKIDIVSHRGRQLCGDQGLLGEVVGEQEMWREWMRELGTTWNGTASESHLPRLPRDVRRVAESALKGERFEYGIGIDDSFSTITAACSASETNHSFVKMNDQEAPETGPAKTGVPPGQVRGKAASAELVQVNVGPEHLSSINWRSLSLYADFHLGVVPVGIHHTTCANNPESTRPHQWWSKMWFYPQLRRLVAQAMLPLGAKNPIHPLARTPAAHEGDQATKYWMPKSDLRNRMVKVFEPAPIDVKSGGSLTAIEWDGVCQQSGRKPWHEELFGDKKGPWQL</sequence>
<reference evidence="2 3" key="1">
    <citation type="journal article" date="2016" name="Genome Biol. Evol.">
        <title>Divergent and convergent evolution of fungal pathogenicity.</title>
        <authorList>
            <person name="Shang Y."/>
            <person name="Xiao G."/>
            <person name="Zheng P."/>
            <person name="Cen K."/>
            <person name="Zhan S."/>
            <person name="Wang C."/>
        </authorList>
    </citation>
    <scope>NUCLEOTIDE SEQUENCE [LARGE SCALE GENOMIC DNA]</scope>
    <source>
        <strain evidence="2 3">RCEF 4871</strain>
    </source>
</reference>
<keyword evidence="3" id="KW-1185">Reference proteome</keyword>
<feature type="compositionally biased region" description="Polar residues" evidence="1">
    <location>
        <begin position="274"/>
        <end position="294"/>
    </location>
</feature>
<dbReference type="EMBL" id="AZHC01000037">
    <property type="protein sequence ID" value="OAA36101.1"/>
    <property type="molecule type" value="Genomic_DNA"/>
</dbReference>
<evidence type="ECO:0000313" key="3">
    <source>
        <dbReference type="Proteomes" id="UP000243498"/>
    </source>
</evidence>
<evidence type="ECO:0000256" key="1">
    <source>
        <dbReference type="SAM" id="MobiDB-lite"/>
    </source>
</evidence>
<dbReference type="CDD" id="cd22997">
    <property type="entry name" value="GT_LH"/>
    <property type="match status" value="1"/>
</dbReference>
<dbReference type="OMA" id="SPHINLC"/>
<dbReference type="STRING" id="1081105.A0A166XRK3"/>
<dbReference type="AlphaFoldDB" id="A0A166XRK3"/>
<evidence type="ECO:0000313" key="2">
    <source>
        <dbReference type="EMBL" id="OAA36101.1"/>
    </source>
</evidence>
<dbReference type="PANTHER" id="PTHR36587:SF2">
    <property type="entry name" value="EXPRESSION SITE-ASSOCIATED GENE 3 (ESAG3)-LIKE PROTEIN"/>
    <property type="match status" value="1"/>
</dbReference>
<dbReference type="PANTHER" id="PTHR36587">
    <property type="entry name" value="EXPRESSION SITE-ASSOCIATED GENE 3 (ESAG3)-LIKE PROTEIN"/>
    <property type="match status" value="1"/>
</dbReference>
<accession>A0A166XRK3</accession>
<organism evidence="2 3">
    <name type="scientific">Metarhizium rileyi (strain RCEF 4871)</name>
    <name type="common">Nomuraea rileyi</name>
    <dbReference type="NCBI Taxonomy" id="1649241"/>
    <lineage>
        <taxon>Eukaryota</taxon>
        <taxon>Fungi</taxon>
        <taxon>Dikarya</taxon>
        <taxon>Ascomycota</taxon>
        <taxon>Pezizomycotina</taxon>
        <taxon>Sordariomycetes</taxon>
        <taxon>Hypocreomycetidae</taxon>
        <taxon>Hypocreales</taxon>
        <taxon>Clavicipitaceae</taxon>
        <taxon>Metarhizium</taxon>
    </lineage>
</organism>